<dbReference type="AlphaFoldDB" id="A0A7Y9YI52"/>
<evidence type="ECO:0000259" key="2">
    <source>
        <dbReference type="PROSITE" id="PS50883"/>
    </source>
</evidence>
<name>A0A7Y9YI52_9ACTN</name>
<dbReference type="InterPro" id="IPR000160">
    <property type="entry name" value="GGDEF_dom"/>
</dbReference>
<dbReference type="InterPro" id="IPR052155">
    <property type="entry name" value="Biofilm_reg_signaling"/>
</dbReference>
<dbReference type="PROSITE" id="PS50887">
    <property type="entry name" value="GGDEF"/>
    <property type="match status" value="1"/>
</dbReference>
<reference evidence="4 5" key="1">
    <citation type="submission" date="2020-07" db="EMBL/GenBank/DDBJ databases">
        <title>Sequencing the genomes of 1000 actinobacteria strains.</title>
        <authorList>
            <person name="Klenk H.-P."/>
        </authorList>
    </citation>
    <scope>NUCLEOTIDE SEQUENCE [LARGE SCALE GENOMIC DNA]</scope>
    <source>
        <strain evidence="4 5">DSM 18248</strain>
    </source>
</reference>
<dbReference type="InterPro" id="IPR043128">
    <property type="entry name" value="Rev_trsase/Diguanyl_cyclase"/>
</dbReference>
<gene>
    <name evidence="4" type="ORF">BKA05_002949</name>
</gene>
<dbReference type="InterPro" id="IPR001633">
    <property type="entry name" value="EAL_dom"/>
</dbReference>
<dbReference type="EMBL" id="JACBZI010000001">
    <property type="protein sequence ID" value="NYI11434.1"/>
    <property type="molecule type" value="Genomic_DNA"/>
</dbReference>
<dbReference type="PANTHER" id="PTHR44757:SF2">
    <property type="entry name" value="BIOFILM ARCHITECTURE MAINTENANCE PROTEIN MBAA"/>
    <property type="match status" value="1"/>
</dbReference>
<feature type="domain" description="GGDEF" evidence="3">
    <location>
        <begin position="92"/>
        <end position="231"/>
    </location>
</feature>
<dbReference type="NCBIfam" id="TIGR00254">
    <property type="entry name" value="GGDEF"/>
    <property type="match status" value="1"/>
</dbReference>
<dbReference type="InterPro" id="IPR029787">
    <property type="entry name" value="Nucleotide_cyclase"/>
</dbReference>
<evidence type="ECO:0000313" key="4">
    <source>
        <dbReference type="EMBL" id="NYI11434.1"/>
    </source>
</evidence>
<dbReference type="SMART" id="SM00267">
    <property type="entry name" value="GGDEF"/>
    <property type="match status" value="1"/>
</dbReference>
<dbReference type="Proteomes" id="UP000537326">
    <property type="component" value="Unassembled WGS sequence"/>
</dbReference>
<dbReference type="RefSeq" id="WP_179532124.1">
    <property type="nucleotide sequence ID" value="NZ_BAAAPP010000008.1"/>
</dbReference>
<dbReference type="Gene3D" id="3.20.20.450">
    <property type="entry name" value="EAL domain"/>
    <property type="match status" value="1"/>
</dbReference>
<dbReference type="SMART" id="SM00052">
    <property type="entry name" value="EAL"/>
    <property type="match status" value="1"/>
</dbReference>
<feature type="region of interest" description="Disordered" evidence="1">
    <location>
        <begin position="211"/>
        <end position="234"/>
    </location>
</feature>
<organism evidence="4 5">
    <name type="scientific">Nocardioides marinus</name>
    <dbReference type="NCBI Taxonomy" id="374514"/>
    <lineage>
        <taxon>Bacteria</taxon>
        <taxon>Bacillati</taxon>
        <taxon>Actinomycetota</taxon>
        <taxon>Actinomycetes</taxon>
        <taxon>Propionibacteriales</taxon>
        <taxon>Nocardioidaceae</taxon>
        <taxon>Nocardioides</taxon>
    </lineage>
</organism>
<feature type="domain" description="EAL" evidence="2">
    <location>
        <begin position="229"/>
        <end position="482"/>
    </location>
</feature>
<evidence type="ECO:0000313" key="5">
    <source>
        <dbReference type="Proteomes" id="UP000537326"/>
    </source>
</evidence>
<comment type="caution">
    <text evidence="4">The sequence shown here is derived from an EMBL/GenBank/DDBJ whole genome shotgun (WGS) entry which is preliminary data.</text>
</comment>
<dbReference type="SUPFAM" id="SSF55073">
    <property type="entry name" value="Nucleotide cyclase"/>
    <property type="match status" value="1"/>
</dbReference>
<sequence length="491" mass="52510">MDAAADHRVAVLAVALVALLGVCFLLVARARGWDQVVITFRDPVRGRRWVPRLMRLLPGGAGQLDPLTGLATREVLSAEGPRLIAEAEQAGGQAGLLLLDLDGFKAVNDTLGHHAGDRVLVEIGQRARAIAAGEDLAVRLGGDEFALLIAAPDAAALERRAEDLLSELSQPIRLDEVSWSITPSIGLAVHPDDGRTVADLLQAADSAMYDAKSSPQRWRRPGGDRATSDGTGPEELAGALRREELVVHYQPQVDGWTGAVTGFEALVRWQHPERGLLLPDLFLPRAERSAVIADLTRWVLGRALADLPTLQRSAPGATVAVNVSARSMMGTRLLGDLGRLLEESGVHAHDLVLEITEPAPRATAEVTALLEGLRKLGCGVSVHGFGSAQTSLTSLWQLPAVREIKIDPHLVRAVAADPDAERLCRAMISAARGLDVRVVAEGVETTETVHRLRGLGCGAFQGYLLGEPFALDDVAGWAAEWHREGSRLLGR</sequence>
<dbReference type="InterPro" id="IPR035919">
    <property type="entry name" value="EAL_sf"/>
</dbReference>
<protein>
    <submittedName>
        <fullName evidence="4">Diguanylate cyclase (GGDEF)-like protein</fullName>
    </submittedName>
</protein>
<accession>A0A7Y9YI52</accession>
<dbReference type="PROSITE" id="PS50883">
    <property type="entry name" value="EAL"/>
    <property type="match status" value="1"/>
</dbReference>
<dbReference type="Pfam" id="PF00990">
    <property type="entry name" value="GGDEF"/>
    <property type="match status" value="1"/>
</dbReference>
<evidence type="ECO:0000259" key="3">
    <source>
        <dbReference type="PROSITE" id="PS50887"/>
    </source>
</evidence>
<proteinExistence type="predicted"/>
<dbReference type="Gene3D" id="3.30.70.270">
    <property type="match status" value="1"/>
</dbReference>
<dbReference type="SUPFAM" id="SSF141868">
    <property type="entry name" value="EAL domain-like"/>
    <property type="match status" value="1"/>
</dbReference>
<dbReference type="Pfam" id="PF00563">
    <property type="entry name" value="EAL"/>
    <property type="match status" value="1"/>
</dbReference>
<dbReference type="CDD" id="cd01948">
    <property type="entry name" value="EAL"/>
    <property type="match status" value="1"/>
</dbReference>
<keyword evidence="5" id="KW-1185">Reference proteome</keyword>
<dbReference type="CDD" id="cd01949">
    <property type="entry name" value="GGDEF"/>
    <property type="match status" value="1"/>
</dbReference>
<dbReference type="PANTHER" id="PTHR44757">
    <property type="entry name" value="DIGUANYLATE CYCLASE DGCP"/>
    <property type="match status" value="1"/>
</dbReference>
<evidence type="ECO:0000256" key="1">
    <source>
        <dbReference type="SAM" id="MobiDB-lite"/>
    </source>
</evidence>